<keyword evidence="13" id="KW-0967">Endosome</keyword>
<evidence type="ECO:0000256" key="22">
    <source>
        <dbReference type="PROSITE-ProRule" id="PRU00239"/>
    </source>
</evidence>
<dbReference type="CDD" id="cd00044">
    <property type="entry name" value="CysPc"/>
    <property type="match status" value="1"/>
</dbReference>
<keyword evidence="16" id="KW-0256">Endoplasmic reticulum</keyword>
<comment type="subcellular location">
    <subcellularLocation>
        <location evidence="4">Cell membrane</location>
        <topology evidence="4">Multi-pass membrane protein</topology>
    </subcellularLocation>
    <subcellularLocation>
        <location evidence="3">Cytoplasm</location>
    </subcellularLocation>
    <subcellularLocation>
        <location evidence="2">Endoplasmic reticulum membrane</location>
        <topology evidence="2">Multi-pass membrane protein</topology>
    </subcellularLocation>
    <subcellularLocation>
        <location evidence="1">Endosome membrane</location>
        <topology evidence="1">Multi-pass membrane protein</topology>
    </subcellularLocation>
</comment>
<evidence type="ECO:0000256" key="24">
    <source>
        <dbReference type="SAM" id="Phobius"/>
    </source>
</evidence>
<dbReference type="SMART" id="SM00230">
    <property type="entry name" value="CysPc"/>
    <property type="match status" value="1"/>
</dbReference>
<evidence type="ECO:0000256" key="18">
    <source>
        <dbReference type="ARBA" id="ARBA00023136"/>
    </source>
</evidence>
<dbReference type="Pfam" id="PF01067">
    <property type="entry name" value="Calpain_III"/>
    <property type="match status" value="1"/>
</dbReference>
<dbReference type="PROSITE" id="PS50203">
    <property type="entry name" value="CALPAIN_CAT"/>
    <property type="match status" value="1"/>
</dbReference>
<feature type="region of interest" description="Disordered" evidence="23">
    <location>
        <begin position="546"/>
        <end position="595"/>
    </location>
</feature>
<keyword evidence="11" id="KW-0732">Signal</keyword>
<feature type="transmembrane region" description="Helical" evidence="24">
    <location>
        <begin position="1018"/>
        <end position="1040"/>
    </location>
</feature>
<feature type="compositionally biased region" description="Polar residues" evidence="23">
    <location>
        <begin position="569"/>
        <end position="595"/>
    </location>
</feature>
<protein>
    <recommendedName>
        <fullName evidence="20">Protein DEFECTIVE KERNEL 1</fullName>
    </recommendedName>
</protein>
<dbReference type="InterPro" id="IPR022682">
    <property type="entry name" value="Calpain_domain_III"/>
</dbReference>
<keyword evidence="12" id="KW-0677">Repeat</keyword>
<dbReference type="SUPFAM" id="SSF49899">
    <property type="entry name" value="Concanavalin A-like lectins/glucanases"/>
    <property type="match status" value="1"/>
</dbReference>
<feature type="transmembrane region" description="Helical" evidence="24">
    <location>
        <begin position="917"/>
        <end position="940"/>
    </location>
</feature>
<dbReference type="Proteomes" id="UP001372338">
    <property type="component" value="Unassembled WGS sequence"/>
</dbReference>
<evidence type="ECO:0000256" key="1">
    <source>
        <dbReference type="ARBA" id="ARBA00004337"/>
    </source>
</evidence>
<dbReference type="CDD" id="cd00214">
    <property type="entry name" value="Calpain_III"/>
    <property type="match status" value="1"/>
</dbReference>
<accession>A0AAN9HS56</accession>
<dbReference type="PROSITE" id="PS00139">
    <property type="entry name" value="THIOL_PROTEASE_CYS"/>
    <property type="match status" value="1"/>
</dbReference>
<dbReference type="GO" id="GO:0005886">
    <property type="term" value="C:plasma membrane"/>
    <property type="evidence" value="ECO:0007669"/>
    <property type="project" value="UniProtKB-SubCell"/>
</dbReference>
<dbReference type="SMART" id="SM00720">
    <property type="entry name" value="calpain_III"/>
    <property type="match status" value="1"/>
</dbReference>
<feature type="transmembrane region" description="Helical" evidence="24">
    <location>
        <begin position="268"/>
        <end position="290"/>
    </location>
</feature>
<keyword evidence="19" id="KW-0464">Manganese</keyword>
<dbReference type="InterPro" id="IPR001300">
    <property type="entry name" value="Peptidase_C2_calpain_cat"/>
</dbReference>
<feature type="transmembrane region" description="Helical" evidence="24">
    <location>
        <begin position="1079"/>
        <end position="1099"/>
    </location>
</feature>
<evidence type="ECO:0000256" key="6">
    <source>
        <dbReference type="ARBA" id="ARBA00022473"/>
    </source>
</evidence>
<feature type="transmembrane region" description="Helical" evidence="24">
    <location>
        <begin position="947"/>
        <end position="969"/>
    </location>
</feature>
<evidence type="ECO:0000256" key="2">
    <source>
        <dbReference type="ARBA" id="ARBA00004477"/>
    </source>
</evidence>
<evidence type="ECO:0000256" key="15">
    <source>
        <dbReference type="ARBA" id="ARBA00022807"/>
    </source>
</evidence>
<reference evidence="26 27" key="1">
    <citation type="submission" date="2024-01" db="EMBL/GenBank/DDBJ databases">
        <title>The genomes of 5 underutilized Papilionoideae crops provide insights into root nodulation and disease resistanc.</title>
        <authorList>
            <person name="Yuan L."/>
        </authorList>
    </citation>
    <scope>NUCLEOTIDE SEQUENCE [LARGE SCALE GENOMIC DNA]</scope>
    <source>
        <strain evidence="26">ZHUSHIDOU_FW_LH</strain>
        <tissue evidence="26">Leaf</tissue>
    </source>
</reference>
<dbReference type="Gene3D" id="3.90.70.10">
    <property type="entry name" value="Cysteine proteinases"/>
    <property type="match status" value="1"/>
</dbReference>
<keyword evidence="14 22" id="KW-0378">Hydrolase</keyword>
<dbReference type="InterPro" id="IPR013320">
    <property type="entry name" value="ConA-like_dom_sf"/>
</dbReference>
<keyword evidence="8" id="KW-0963">Cytoplasm</keyword>
<dbReference type="PRINTS" id="PR00704">
    <property type="entry name" value="CALPAIN"/>
</dbReference>
<keyword evidence="6" id="KW-0217">Developmental protein</keyword>
<dbReference type="InterPro" id="IPR038765">
    <property type="entry name" value="Papain-like_cys_pep_sf"/>
</dbReference>
<dbReference type="GO" id="GO:0004198">
    <property type="term" value="F:calcium-dependent cysteine-type endopeptidase activity"/>
    <property type="evidence" value="ECO:0007669"/>
    <property type="project" value="InterPro"/>
</dbReference>
<feature type="transmembrane region" description="Helical" evidence="24">
    <location>
        <begin position="985"/>
        <end position="1006"/>
    </location>
</feature>
<organism evidence="26 27">
    <name type="scientific">Crotalaria pallida</name>
    <name type="common">Smooth rattlebox</name>
    <name type="synonym">Crotalaria striata</name>
    <dbReference type="NCBI Taxonomy" id="3830"/>
    <lineage>
        <taxon>Eukaryota</taxon>
        <taxon>Viridiplantae</taxon>
        <taxon>Streptophyta</taxon>
        <taxon>Embryophyta</taxon>
        <taxon>Tracheophyta</taxon>
        <taxon>Spermatophyta</taxon>
        <taxon>Magnoliopsida</taxon>
        <taxon>eudicotyledons</taxon>
        <taxon>Gunneridae</taxon>
        <taxon>Pentapetalae</taxon>
        <taxon>rosids</taxon>
        <taxon>fabids</taxon>
        <taxon>Fabales</taxon>
        <taxon>Fabaceae</taxon>
        <taxon>Papilionoideae</taxon>
        <taxon>50 kb inversion clade</taxon>
        <taxon>genistoids sensu lato</taxon>
        <taxon>core genistoids</taxon>
        <taxon>Crotalarieae</taxon>
        <taxon>Crotalaria</taxon>
    </lineage>
</organism>
<evidence type="ECO:0000256" key="3">
    <source>
        <dbReference type="ARBA" id="ARBA00004496"/>
    </source>
</evidence>
<feature type="transmembrane region" description="Helical" evidence="24">
    <location>
        <begin position="1154"/>
        <end position="1173"/>
    </location>
</feature>
<evidence type="ECO:0000256" key="21">
    <source>
        <dbReference type="PIRSR" id="PIRSR622684-1"/>
    </source>
</evidence>
<evidence type="ECO:0000256" key="12">
    <source>
        <dbReference type="ARBA" id="ARBA00022737"/>
    </source>
</evidence>
<dbReference type="Pfam" id="PF00648">
    <property type="entry name" value="Peptidase_C2"/>
    <property type="match status" value="1"/>
</dbReference>
<evidence type="ECO:0000256" key="17">
    <source>
        <dbReference type="ARBA" id="ARBA00022989"/>
    </source>
</evidence>
<evidence type="ECO:0000256" key="4">
    <source>
        <dbReference type="ARBA" id="ARBA00004651"/>
    </source>
</evidence>
<dbReference type="SUPFAM" id="SSF49758">
    <property type="entry name" value="Calpain large subunit, middle domain (domain III)"/>
    <property type="match status" value="1"/>
</dbReference>
<feature type="domain" description="Calpain catalytic" evidence="25">
    <location>
        <begin position="1803"/>
        <end position="2105"/>
    </location>
</feature>
<keyword evidence="27" id="KW-1185">Reference proteome</keyword>
<evidence type="ECO:0000256" key="19">
    <source>
        <dbReference type="ARBA" id="ARBA00023211"/>
    </source>
</evidence>
<proteinExistence type="inferred from homology"/>
<evidence type="ECO:0000256" key="20">
    <source>
        <dbReference type="ARBA" id="ARBA00079208"/>
    </source>
</evidence>
<feature type="transmembrane region" description="Helical" evidence="24">
    <location>
        <begin position="368"/>
        <end position="391"/>
    </location>
</feature>
<dbReference type="GO" id="GO:0006508">
    <property type="term" value="P:proteolysis"/>
    <property type="evidence" value="ECO:0007669"/>
    <property type="project" value="UniProtKB-KW"/>
</dbReference>
<feature type="transmembrane region" description="Helical" evidence="24">
    <location>
        <begin position="200"/>
        <end position="223"/>
    </location>
</feature>
<feature type="active site" evidence="21 22">
    <location>
        <position position="2027"/>
    </location>
</feature>
<comment type="similarity">
    <text evidence="5">Belongs to the peptidase C2 family.</text>
</comment>
<feature type="compositionally biased region" description="Low complexity" evidence="23">
    <location>
        <begin position="474"/>
        <end position="490"/>
    </location>
</feature>
<keyword evidence="7" id="KW-1003">Cell membrane</keyword>
<evidence type="ECO:0000313" key="26">
    <source>
        <dbReference type="EMBL" id="KAK7247274.1"/>
    </source>
</evidence>
<evidence type="ECO:0000256" key="5">
    <source>
        <dbReference type="ARBA" id="ARBA00007623"/>
    </source>
</evidence>
<feature type="transmembrane region" description="Helical" evidence="24">
    <location>
        <begin position="817"/>
        <end position="839"/>
    </location>
</feature>
<dbReference type="FunFam" id="2.60.120.200:FF:000165">
    <property type="entry name" value="Calpain-type cysteine protease DEK1"/>
    <property type="match status" value="1"/>
</dbReference>
<dbReference type="SUPFAM" id="SSF54001">
    <property type="entry name" value="Cysteine proteinases"/>
    <property type="match status" value="1"/>
</dbReference>
<dbReference type="InterPro" id="IPR036213">
    <property type="entry name" value="Calpain_III_sf"/>
</dbReference>
<feature type="transmembrane region" description="Helical" evidence="24">
    <location>
        <begin position="723"/>
        <end position="740"/>
    </location>
</feature>
<evidence type="ECO:0000259" key="25">
    <source>
        <dbReference type="PROSITE" id="PS50203"/>
    </source>
</evidence>
<evidence type="ECO:0000256" key="16">
    <source>
        <dbReference type="ARBA" id="ARBA00022824"/>
    </source>
</evidence>
<dbReference type="InterPro" id="IPR022683">
    <property type="entry name" value="Calpain_III"/>
</dbReference>
<feature type="transmembrane region" description="Helical" evidence="24">
    <location>
        <begin position="342"/>
        <end position="362"/>
    </location>
</feature>
<keyword evidence="15 22" id="KW-0788">Thiol protease</keyword>
<evidence type="ECO:0000256" key="7">
    <source>
        <dbReference type="ARBA" id="ARBA00022475"/>
    </source>
</evidence>
<keyword evidence="9 22" id="KW-0645">Protease</keyword>
<evidence type="ECO:0000313" key="27">
    <source>
        <dbReference type="Proteomes" id="UP001372338"/>
    </source>
</evidence>
<feature type="transmembrane region" description="Helical" evidence="24">
    <location>
        <begin position="793"/>
        <end position="811"/>
    </location>
</feature>
<dbReference type="PANTHER" id="PTHR10183">
    <property type="entry name" value="CALPAIN"/>
    <property type="match status" value="1"/>
</dbReference>
<dbReference type="PANTHER" id="PTHR10183:SF379">
    <property type="entry name" value="CALPAIN-5"/>
    <property type="match status" value="1"/>
</dbReference>
<dbReference type="InterPro" id="IPR022684">
    <property type="entry name" value="Calpain_cysteine_protease"/>
</dbReference>
<dbReference type="EMBL" id="JAYWIO010000008">
    <property type="protein sequence ID" value="KAK7247274.1"/>
    <property type="molecule type" value="Genomic_DNA"/>
</dbReference>
<gene>
    <name evidence="26" type="ORF">RIF29_42154</name>
</gene>
<dbReference type="Gene3D" id="2.60.120.200">
    <property type="match status" value="1"/>
</dbReference>
<dbReference type="GO" id="GO:0010008">
    <property type="term" value="C:endosome membrane"/>
    <property type="evidence" value="ECO:0007669"/>
    <property type="project" value="UniProtKB-SubCell"/>
</dbReference>
<feature type="transmembrane region" description="Helical" evidence="24">
    <location>
        <begin position="1179"/>
        <end position="1201"/>
    </location>
</feature>
<feature type="transmembrane region" description="Helical" evidence="24">
    <location>
        <begin position="113"/>
        <end position="138"/>
    </location>
</feature>
<evidence type="ECO:0000256" key="10">
    <source>
        <dbReference type="ARBA" id="ARBA00022692"/>
    </source>
</evidence>
<keyword evidence="10 24" id="KW-0812">Transmembrane</keyword>
<feature type="region of interest" description="Disordered" evidence="23">
    <location>
        <begin position="468"/>
        <end position="490"/>
    </location>
</feature>
<feature type="transmembrane region" description="Helical" evidence="24">
    <location>
        <begin position="398"/>
        <end position="419"/>
    </location>
</feature>
<feature type="transmembrane region" description="Helical" evidence="24">
    <location>
        <begin position="172"/>
        <end position="194"/>
    </location>
</feature>
<keyword evidence="17 24" id="KW-1133">Transmembrane helix</keyword>
<dbReference type="FunFam" id="3.90.70.10:FF:000038">
    <property type="entry name" value="Calpain-type cysteine protease DEK1"/>
    <property type="match status" value="1"/>
</dbReference>
<feature type="transmembrane region" description="Helical" evidence="24">
    <location>
        <begin position="760"/>
        <end position="781"/>
    </location>
</feature>
<comment type="caution">
    <text evidence="26">The sequence shown here is derived from an EMBL/GenBank/DDBJ whole genome shotgun (WGS) entry which is preliminary data.</text>
</comment>
<feature type="transmembrane region" description="Helical" evidence="24">
    <location>
        <begin position="868"/>
        <end position="888"/>
    </location>
</feature>
<dbReference type="InterPro" id="IPR033883">
    <property type="entry name" value="C2_III"/>
</dbReference>
<feature type="active site" evidence="21 22">
    <location>
        <position position="2047"/>
    </location>
</feature>
<feature type="active site" evidence="21 22">
    <location>
        <position position="1869"/>
    </location>
</feature>
<dbReference type="InterPro" id="IPR000169">
    <property type="entry name" value="Pept_cys_AS"/>
</dbReference>
<feature type="transmembrane region" description="Helical" evidence="24">
    <location>
        <begin position="235"/>
        <end position="256"/>
    </location>
</feature>
<evidence type="ECO:0000256" key="13">
    <source>
        <dbReference type="ARBA" id="ARBA00022753"/>
    </source>
</evidence>
<evidence type="ECO:0000256" key="8">
    <source>
        <dbReference type="ARBA" id="ARBA00022490"/>
    </source>
</evidence>
<dbReference type="Gene3D" id="2.60.120.380">
    <property type="match status" value="1"/>
</dbReference>
<keyword evidence="18 24" id="KW-0472">Membrane</keyword>
<evidence type="ECO:0000256" key="23">
    <source>
        <dbReference type="SAM" id="MobiDB-lite"/>
    </source>
</evidence>
<feature type="transmembrane region" description="Helical" evidence="24">
    <location>
        <begin position="1046"/>
        <end position="1067"/>
    </location>
</feature>
<evidence type="ECO:0000256" key="14">
    <source>
        <dbReference type="ARBA" id="ARBA00022801"/>
    </source>
</evidence>
<dbReference type="GO" id="GO:0005789">
    <property type="term" value="C:endoplasmic reticulum membrane"/>
    <property type="evidence" value="ECO:0007669"/>
    <property type="project" value="UniProtKB-SubCell"/>
</dbReference>
<dbReference type="FunFam" id="2.60.120.380:FF:000005">
    <property type="entry name" value="calpain-type cysteine protease DEK1"/>
    <property type="match status" value="1"/>
</dbReference>
<sequence length="2259" mass="250238">MAQNPSSKLGFISPHSSSFLIPLSSPTSPTSLYFTLPPRHSSLIYPHHRRLFTSLFNSHSASIAHILPCLVPSSSSSCYRLSRFHSHTTVIQRGACAVFEERGEEMEVGDRGVLLSCAISGTLFTVLGFASFFLLWAVNWRPWRIYSWIFARKWPNILQGPQLHLLCGFLNLSAWIVVVSPILVLIIWGTWLIVILGRDLIGLAVIMAGSALLLAFYSIMLWWRTQWQSSRAVAFLLLLAVALLCAYELCAVYVTTGSRASDRYSPSGFFFGVSAIALAINMLFICRMVFNGSGLDVDEYIRRAYKFAYSDCIEVGPVACLPAPPDPNELYPRQSRRVSHLVALYVGSLLVLLVYSILYGLTAKEKNWLGAITSIAVIILDWNMGACLYGFQLLDSRVAALFIAGASRVFLICFGVQYWYLGHCISYAVMASVLLGAAVSRHLSVTNPLAARRDALQSTVVRLREGFRKKEHNSSSSSSEGCGSSMKRSSSVEAGNLGHVIEASRVMAAVDGNNWNNVLSQTASLPDGIISDKSIDSGRSSLALHSSSCRSAAQEPEPGMSSDDRNLDHNNSLVVCSSSGLDSQGTDSSTSNSVNQQTLDLSLALAFQERLNDPRIATMLKRRTRQGDLELTSLLQDKGLDPNFAMMLKEKSLELDPTILALLQRGSLDADRDHRDNTDNTSVENAMPNQISLSEELRVQGFEKWLHLCRLVLHHVNGTPERAWVLFSLIFILETIIVGISRPKQIKIINATHEQFEFGLAVLLLSPVICSIMAFLQSLLAEEMVMTSKPRKYGIIAWLLSTCVGLLLSFLSKSSLLLGLSLTVPLMVACLSVAVPIWIRNGCQFWIPRLNCTGSAGNDQTPSTKEGIALIGCMSLFAISVLALGLIVSAKPLDDLRYRGLNGDQKSLASPYTSSVFLGWAMASAIGLVVTSVLPIISWFATYRFSFSSAIFIGIFAVILVAFCGVSYLEVIKSRDDQVPSKGEFLAALLPLVCIPAVLSLCCGLLKWKDDDWKLSRGVYIFVIIGLLLLLGAISALIVVIKPWTIGVAFLLVLLLMVLAIGSIHHWASNNFYLSRTQMLFVCFLAFLLALAAFLVGWFEDKSFVGASVGYFSFLFLLAGRSLTVLLSNPIVVYSPRVLPVYVYDAHADCGKNVSVAFLMLYGVALATEGWGVVASLKIYPPFAGAAVSAITLVVSFGFAVSRPCLTLKMMEDAVHFLSKETVVQAIARSATKTRNALSGTYSAPQRSASSAALLIGDPAIMRDRAGNFVLPRADVIKLRDRLRNEELVAGSFFSRLRYGRTFHREPTSDVDHRRVMCAHARILALEEAIDTEWVYMWDKFGGYLLLLLGLTSKAEQAQDEVRLRLFLDSIGFSDLSAKKIKKWMPEDRRRFEIIQESYIREKEMEEEIFMQRREEEGRGKERRKALLEKEERKWKEIEASLLSSIPNASSREAAAMAAAVRAVGGDSVLDDSFARERVSSIARRIRASQLARRALQTGVTGAICVLDDEPTASGRHYGPIDSTLCQSQKVSFSIALMIQPESGPVCLLGTEFQKKVCWEILVAGSEQGIEAGQVGLRLITKGDRQTTVAREWSISATSIADGRWHIVTMTIDADLGEATCYLDGGFDGYQNGLPLCVGSSIWEQGTEIWVGIRPPTDIDAFGRSDSEGVESKMHIMDAFLWGRCLTEDEISALYTSIASADFGVLDFPEDNWQWADSPSRVEGWDSDPADVDLYDRDDVDWDGQYSSGRKRRSERDGVVVDVDSFSRKYRKPRIETQEEINQRMLSVELAVKEALFARGEPQFTDQEFPPNDQSLFVDPENPPARLQVVSEWLRPGEIVRQNHPDGHPCLFSGAPNPSDVCQGRLGDCWFLSAVAVLTEVSRISEVIITPGYNEEGIYTVRFCVQGEWIPVVVDDWIPCELPGKPAFATSKKDYELWVSILEKAYAKLHGSYEALEGGLVQDALVDLTGGAGEEIDMRSSEAQIDLASGRLWSQLLRFKQEGFLLGAGSPSGSDVHISSSGIVQGHAYSILQVREVDGHKLVQIRNPWANEVEWNGPWSDSSPEWTDRIKHKLKHVPQSKEGIFWMSWQDFQIHFRSIYICRVYPPEMRYSVHGQWRGYSAGGCQDYDTWHQNPQFRLRATGQDASFPIHVFITLTQGVGFSRTSAGFRNYQSSHDSLMFYIGMRILKTRGRRAAFNIYLHESVGGTDYVNSREISCEMVLEPDPKGYTIVPTTIHPGEEAPFVLSVFTKASITLEAL</sequence>
<evidence type="ECO:0000256" key="9">
    <source>
        <dbReference type="ARBA" id="ARBA00022670"/>
    </source>
</evidence>
<evidence type="ECO:0000256" key="11">
    <source>
        <dbReference type="ARBA" id="ARBA00022729"/>
    </source>
</evidence>
<name>A0AAN9HS56_CROPI</name>